<reference evidence="9" key="1">
    <citation type="submission" date="2023-07" db="EMBL/GenBank/DDBJ databases">
        <title>Chromosome-level genome assembly of Artemia franciscana.</title>
        <authorList>
            <person name="Jo E."/>
        </authorList>
    </citation>
    <scope>NUCLEOTIDE SEQUENCE</scope>
    <source>
        <tissue evidence="9">Whole body</tissue>
    </source>
</reference>
<evidence type="ECO:0000256" key="8">
    <source>
        <dbReference type="ARBA" id="ARBA00023002"/>
    </source>
</evidence>
<keyword evidence="10" id="KW-1185">Reference proteome</keyword>
<dbReference type="Proteomes" id="UP001187531">
    <property type="component" value="Unassembled WGS sequence"/>
</dbReference>
<protein>
    <recommendedName>
        <fullName evidence="4">glutathione peroxidase</fullName>
        <ecNumber evidence="4">1.11.1.9</ecNumber>
    </recommendedName>
</protein>
<dbReference type="EC" id="1.11.1.9" evidence="4"/>
<proteinExistence type="inferred from homology"/>
<evidence type="ECO:0000256" key="3">
    <source>
        <dbReference type="ARBA" id="ARBA00006926"/>
    </source>
</evidence>
<dbReference type="PANTHER" id="PTHR11592:SF88">
    <property type="entry name" value="GLUTATHIONE PEROXIDASE-RELATED"/>
    <property type="match status" value="1"/>
</dbReference>
<dbReference type="SUPFAM" id="SSF52833">
    <property type="entry name" value="Thioredoxin-like"/>
    <property type="match status" value="2"/>
</dbReference>
<evidence type="ECO:0000313" key="9">
    <source>
        <dbReference type="EMBL" id="KAK2713072.1"/>
    </source>
</evidence>
<organism evidence="9 10">
    <name type="scientific">Artemia franciscana</name>
    <name type="common">Brine shrimp</name>
    <name type="synonym">Artemia sanfranciscana</name>
    <dbReference type="NCBI Taxonomy" id="6661"/>
    <lineage>
        <taxon>Eukaryota</taxon>
        <taxon>Metazoa</taxon>
        <taxon>Ecdysozoa</taxon>
        <taxon>Arthropoda</taxon>
        <taxon>Crustacea</taxon>
        <taxon>Branchiopoda</taxon>
        <taxon>Anostraca</taxon>
        <taxon>Artemiidae</taxon>
        <taxon>Artemia</taxon>
    </lineage>
</organism>
<evidence type="ECO:0000256" key="4">
    <source>
        <dbReference type="ARBA" id="ARBA00012310"/>
    </source>
</evidence>
<dbReference type="PIRSF" id="PIRSF000303">
    <property type="entry name" value="Glutathion_perox"/>
    <property type="match status" value="1"/>
</dbReference>
<dbReference type="Gene3D" id="3.40.30.10">
    <property type="entry name" value="Glutaredoxin"/>
    <property type="match status" value="1"/>
</dbReference>
<name>A0AA88HY07_ARTSF</name>
<comment type="catalytic activity">
    <reaction evidence="1">
        <text>2 glutathione + H2O2 = glutathione disulfide + 2 H2O</text>
        <dbReference type="Rhea" id="RHEA:16833"/>
        <dbReference type="ChEBI" id="CHEBI:15377"/>
        <dbReference type="ChEBI" id="CHEBI:16240"/>
        <dbReference type="ChEBI" id="CHEBI:57925"/>
        <dbReference type="ChEBI" id="CHEBI:58297"/>
        <dbReference type="EC" id="1.11.1.9"/>
    </reaction>
</comment>
<dbReference type="GO" id="GO:0004602">
    <property type="term" value="F:glutathione peroxidase activity"/>
    <property type="evidence" value="ECO:0007669"/>
    <property type="project" value="UniProtKB-EC"/>
</dbReference>
<dbReference type="PANTHER" id="PTHR11592">
    <property type="entry name" value="GLUTATHIONE PEROXIDASE"/>
    <property type="match status" value="1"/>
</dbReference>
<comment type="caution">
    <text evidence="9">The sequence shown here is derived from an EMBL/GenBank/DDBJ whole genome shotgun (WGS) entry which is preliminary data.</text>
</comment>
<gene>
    <name evidence="9" type="ORF">QYM36_011683</name>
</gene>
<keyword evidence="6" id="KW-0575">Peroxidase</keyword>
<keyword evidence="8" id="KW-0560">Oxidoreductase</keyword>
<evidence type="ECO:0000256" key="5">
    <source>
        <dbReference type="ARBA" id="ARBA00022525"/>
    </source>
</evidence>
<accession>A0AA88HY07</accession>
<dbReference type="InterPro" id="IPR000889">
    <property type="entry name" value="Glutathione_peroxidase"/>
</dbReference>
<dbReference type="InterPro" id="IPR036249">
    <property type="entry name" value="Thioredoxin-like_sf"/>
</dbReference>
<sequence length="195" mass="22867">MLIVPIASFSEDTYQVVELNALHNNYQFLEVLAFPTKQFGHDEPAANGTEVMNELSHVRPGNKFKPHFHLFNIVDVNGRSEHPLFKFLKNSKLKTANATRALYFCDGFKKFDKIYFSTDEKLRDVRKIGTRDHCIPTRDEFANVRELNYSPLKSKDIRWNFEKFLINKHGHPIIRYDSKSRIGDIKKDVEHDYFS</sequence>
<evidence type="ECO:0000256" key="6">
    <source>
        <dbReference type="ARBA" id="ARBA00022559"/>
    </source>
</evidence>
<evidence type="ECO:0000256" key="2">
    <source>
        <dbReference type="ARBA" id="ARBA00004613"/>
    </source>
</evidence>
<dbReference type="GO" id="GO:0006979">
    <property type="term" value="P:response to oxidative stress"/>
    <property type="evidence" value="ECO:0007669"/>
    <property type="project" value="InterPro"/>
</dbReference>
<evidence type="ECO:0000256" key="1">
    <source>
        <dbReference type="ARBA" id="ARBA00000217"/>
    </source>
</evidence>
<keyword evidence="5" id="KW-0964">Secreted</keyword>
<dbReference type="AlphaFoldDB" id="A0AA88HY07"/>
<evidence type="ECO:0000256" key="7">
    <source>
        <dbReference type="ARBA" id="ARBA00022729"/>
    </source>
</evidence>
<dbReference type="EMBL" id="JAVRJZ010000015">
    <property type="protein sequence ID" value="KAK2713072.1"/>
    <property type="molecule type" value="Genomic_DNA"/>
</dbReference>
<dbReference type="GO" id="GO:0005576">
    <property type="term" value="C:extracellular region"/>
    <property type="evidence" value="ECO:0007669"/>
    <property type="project" value="UniProtKB-SubCell"/>
</dbReference>
<comment type="similarity">
    <text evidence="3">Belongs to the glutathione peroxidase family.</text>
</comment>
<keyword evidence="7" id="KW-0732">Signal</keyword>
<dbReference type="PROSITE" id="PS51355">
    <property type="entry name" value="GLUTATHIONE_PEROXID_3"/>
    <property type="match status" value="1"/>
</dbReference>
<evidence type="ECO:0000313" key="10">
    <source>
        <dbReference type="Proteomes" id="UP001187531"/>
    </source>
</evidence>
<dbReference type="Pfam" id="PF00255">
    <property type="entry name" value="GSHPx"/>
    <property type="match status" value="1"/>
</dbReference>
<comment type="subcellular location">
    <subcellularLocation>
        <location evidence="2">Secreted</location>
    </subcellularLocation>
</comment>